<protein>
    <submittedName>
        <fullName evidence="6">DNA-binding response regulator</fullName>
    </submittedName>
</protein>
<dbReference type="GO" id="GO:0006355">
    <property type="term" value="P:regulation of DNA-templated transcription"/>
    <property type="evidence" value="ECO:0007669"/>
    <property type="project" value="InterPro"/>
</dbReference>
<dbReference type="SUPFAM" id="SSF46894">
    <property type="entry name" value="C-terminal effector domain of the bipartite response regulators"/>
    <property type="match status" value="1"/>
</dbReference>
<dbReference type="OrthoDB" id="9797341at2"/>
<dbReference type="Gene3D" id="3.40.50.2300">
    <property type="match status" value="1"/>
</dbReference>
<dbReference type="GO" id="GO:0000160">
    <property type="term" value="P:phosphorelay signal transduction system"/>
    <property type="evidence" value="ECO:0007669"/>
    <property type="project" value="InterPro"/>
</dbReference>
<dbReference type="Proteomes" id="UP000253961">
    <property type="component" value="Unassembled WGS sequence"/>
</dbReference>
<name>A0A369PZ18_9SPHI</name>
<evidence type="ECO:0000256" key="3">
    <source>
        <dbReference type="PROSITE-ProRule" id="PRU00169"/>
    </source>
</evidence>
<evidence type="ECO:0000313" key="7">
    <source>
        <dbReference type="Proteomes" id="UP000253961"/>
    </source>
</evidence>
<evidence type="ECO:0000259" key="4">
    <source>
        <dbReference type="PROSITE" id="PS50043"/>
    </source>
</evidence>
<dbReference type="InterPro" id="IPR011006">
    <property type="entry name" value="CheY-like_superfamily"/>
</dbReference>
<evidence type="ECO:0000259" key="5">
    <source>
        <dbReference type="PROSITE" id="PS50110"/>
    </source>
</evidence>
<dbReference type="PROSITE" id="PS50043">
    <property type="entry name" value="HTH_LUXR_2"/>
    <property type="match status" value="1"/>
</dbReference>
<feature type="domain" description="Response regulatory" evidence="5">
    <location>
        <begin position="6"/>
        <end position="123"/>
    </location>
</feature>
<dbReference type="CDD" id="cd06170">
    <property type="entry name" value="LuxR_C_like"/>
    <property type="match status" value="1"/>
</dbReference>
<dbReference type="GO" id="GO:0003677">
    <property type="term" value="F:DNA binding"/>
    <property type="evidence" value="ECO:0007669"/>
    <property type="project" value="UniProtKB-KW"/>
</dbReference>
<keyword evidence="7" id="KW-1185">Reference proteome</keyword>
<keyword evidence="2 6" id="KW-0238">DNA-binding</keyword>
<dbReference type="InterPro" id="IPR058245">
    <property type="entry name" value="NreC/VraR/RcsB-like_REC"/>
</dbReference>
<dbReference type="SUPFAM" id="SSF52172">
    <property type="entry name" value="CheY-like"/>
    <property type="match status" value="1"/>
</dbReference>
<sequence length="219" mass="24320">MKIPIKVLLADDHAIVRNGIISLLEKQQNIEIVAEASNGLEVLRLLQSGVKPDIIITDITMPEMDGIELTASIKLNYPDIKVLILTIIDQEDLIISCFNAGAQGYLLKNVTISEVVFAIEQLYAGHKHICTAIGIKLLNHWQGRFTFSSKNLKSSIQLSKRELEILNLIAEGYTNGEIAEKLFTSKRTIEGNRQNLLDKTGKKNTAALINFVVRNGIID</sequence>
<feature type="modified residue" description="4-aspartylphosphate" evidence="3">
    <location>
        <position position="58"/>
    </location>
</feature>
<dbReference type="PANTHER" id="PTHR43214">
    <property type="entry name" value="TWO-COMPONENT RESPONSE REGULATOR"/>
    <property type="match status" value="1"/>
</dbReference>
<reference evidence="6 7" key="1">
    <citation type="submission" date="2018-07" db="EMBL/GenBank/DDBJ databases">
        <title>Pedobacter sp. nov., isolated from soil.</title>
        <authorList>
            <person name="Zhou L.Y."/>
            <person name="Du Z.J."/>
        </authorList>
    </citation>
    <scope>NUCLEOTIDE SEQUENCE [LARGE SCALE GENOMIC DNA]</scope>
    <source>
        <strain evidence="6 7">JDX94</strain>
    </source>
</reference>
<dbReference type="InterPro" id="IPR039420">
    <property type="entry name" value="WalR-like"/>
</dbReference>
<dbReference type="CDD" id="cd17535">
    <property type="entry name" value="REC_NarL-like"/>
    <property type="match status" value="1"/>
</dbReference>
<gene>
    <name evidence="6" type="ORF">DU508_10040</name>
</gene>
<evidence type="ECO:0000256" key="1">
    <source>
        <dbReference type="ARBA" id="ARBA00022553"/>
    </source>
</evidence>
<dbReference type="RefSeq" id="WP_115402647.1">
    <property type="nucleotide sequence ID" value="NZ_QPKV01000003.1"/>
</dbReference>
<proteinExistence type="predicted"/>
<dbReference type="PRINTS" id="PR00038">
    <property type="entry name" value="HTHLUXR"/>
</dbReference>
<feature type="domain" description="HTH luxR-type" evidence="4">
    <location>
        <begin position="151"/>
        <end position="216"/>
    </location>
</feature>
<dbReference type="PROSITE" id="PS50110">
    <property type="entry name" value="RESPONSE_REGULATORY"/>
    <property type="match status" value="1"/>
</dbReference>
<dbReference type="AlphaFoldDB" id="A0A369PZ18"/>
<evidence type="ECO:0000313" key="6">
    <source>
        <dbReference type="EMBL" id="RDC57480.1"/>
    </source>
</evidence>
<accession>A0A369PZ18</accession>
<keyword evidence="1 3" id="KW-0597">Phosphoprotein</keyword>
<dbReference type="Pfam" id="PF00072">
    <property type="entry name" value="Response_reg"/>
    <property type="match status" value="1"/>
</dbReference>
<dbReference type="Pfam" id="PF00196">
    <property type="entry name" value="GerE"/>
    <property type="match status" value="1"/>
</dbReference>
<dbReference type="SMART" id="SM00421">
    <property type="entry name" value="HTH_LUXR"/>
    <property type="match status" value="1"/>
</dbReference>
<comment type="caution">
    <text evidence="6">The sequence shown here is derived from an EMBL/GenBank/DDBJ whole genome shotgun (WGS) entry which is preliminary data.</text>
</comment>
<dbReference type="EMBL" id="QPKV01000003">
    <property type="protein sequence ID" value="RDC57480.1"/>
    <property type="molecule type" value="Genomic_DNA"/>
</dbReference>
<dbReference type="SMART" id="SM00448">
    <property type="entry name" value="REC"/>
    <property type="match status" value="1"/>
</dbReference>
<dbReference type="InterPro" id="IPR016032">
    <property type="entry name" value="Sig_transdc_resp-reg_C-effctor"/>
</dbReference>
<dbReference type="PANTHER" id="PTHR43214:SF43">
    <property type="entry name" value="TWO-COMPONENT RESPONSE REGULATOR"/>
    <property type="match status" value="1"/>
</dbReference>
<evidence type="ECO:0000256" key="2">
    <source>
        <dbReference type="ARBA" id="ARBA00023125"/>
    </source>
</evidence>
<organism evidence="6 7">
    <name type="scientific">Pedobacter chinensis</name>
    <dbReference type="NCBI Taxonomy" id="2282421"/>
    <lineage>
        <taxon>Bacteria</taxon>
        <taxon>Pseudomonadati</taxon>
        <taxon>Bacteroidota</taxon>
        <taxon>Sphingobacteriia</taxon>
        <taxon>Sphingobacteriales</taxon>
        <taxon>Sphingobacteriaceae</taxon>
        <taxon>Pedobacter</taxon>
    </lineage>
</organism>
<dbReference type="InterPro" id="IPR001789">
    <property type="entry name" value="Sig_transdc_resp-reg_receiver"/>
</dbReference>
<dbReference type="InterPro" id="IPR000792">
    <property type="entry name" value="Tscrpt_reg_LuxR_C"/>
</dbReference>